<dbReference type="InterPro" id="IPR050090">
    <property type="entry name" value="Tyrosine_recombinase_XerCD"/>
</dbReference>
<dbReference type="SUPFAM" id="SSF56349">
    <property type="entry name" value="DNA breaking-rejoining enzymes"/>
    <property type="match status" value="1"/>
</dbReference>
<keyword evidence="3" id="KW-0233">DNA recombination</keyword>
<accession>A0A1H6EWZ8</accession>
<evidence type="ECO:0000313" key="5">
    <source>
        <dbReference type="EMBL" id="SEH02367.1"/>
    </source>
</evidence>
<reference evidence="5 6" key="1">
    <citation type="submission" date="2016-10" db="EMBL/GenBank/DDBJ databases">
        <authorList>
            <person name="de Groot N.N."/>
        </authorList>
    </citation>
    <scope>NUCLEOTIDE SEQUENCE [LARGE SCALE GENOMIC DNA]</scope>
    <source>
        <strain evidence="5 6">CGMCC 4.7037</strain>
    </source>
</reference>
<evidence type="ECO:0000259" key="4">
    <source>
        <dbReference type="PROSITE" id="PS51898"/>
    </source>
</evidence>
<dbReference type="GO" id="GO:0003677">
    <property type="term" value="F:DNA binding"/>
    <property type="evidence" value="ECO:0007669"/>
    <property type="project" value="UniProtKB-KW"/>
</dbReference>
<dbReference type="AlphaFoldDB" id="A0A1H6EWZ8"/>
<protein>
    <submittedName>
        <fullName evidence="5">Site-specific recombinase XerD</fullName>
    </submittedName>
</protein>
<dbReference type="PROSITE" id="PS51898">
    <property type="entry name" value="TYR_RECOMBINASE"/>
    <property type="match status" value="1"/>
</dbReference>
<evidence type="ECO:0000256" key="2">
    <source>
        <dbReference type="ARBA" id="ARBA00023125"/>
    </source>
</evidence>
<dbReference type="Proteomes" id="UP000236732">
    <property type="component" value="Unassembled WGS sequence"/>
</dbReference>
<evidence type="ECO:0000313" key="6">
    <source>
        <dbReference type="Proteomes" id="UP000236732"/>
    </source>
</evidence>
<sequence length="388" mass="43740">MVRAPVEFSGAPARMRSIAARMRVGVKKTRIGQLNTFLRDVRRHGWDDTLPSTAAFFPGDTAPVPEKLNRRLAEYVMAQVEAPENLDRWPDPAGRLIILILIRCGLRISSALGLEFDCLLHDGQGAPYLRYLNTKMKREAAVPIDERLEADIVEQQRRVLHRWPDGIPHLFPRPNSNATGQIPVQPTSFRGSLDRWLNSCDIHDEHGRPAKLTPHQWRHTFACRLINRDVPQEVVRVLLDHESHKMTARYAKITDQTVRRHWEQATKVNVNGERVTLDPDGPLAQAQWAKTRVGMATQTLPNGHCGLPVQKSCPHANACLTCPVFITGPEFLPELREQHRRTLTLIDISTGKGQTRVVEMNQQVLANLDRMIGEIEKDDLTPGAADAS</sequence>
<keyword evidence="2" id="KW-0238">DNA-binding</keyword>
<dbReference type="Gene3D" id="1.10.443.10">
    <property type="entry name" value="Intergrase catalytic core"/>
    <property type="match status" value="1"/>
</dbReference>
<dbReference type="GO" id="GO:0015074">
    <property type="term" value="P:DNA integration"/>
    <property type="evidence" value="ECO:0007669"/>
    <property type="project" value="InterPro"/>
</dbReference>
<dbReference type="InterPro" id="IPR013762">
    <property type="entry name" value="Integrase-like_cat_sf"/>
</dbReference>
<dbReference type="InterPro" id="IPR011010">
    <property type="entry name" value="DNA_brk_join_enz"/>
</dbReference>
<dbReference type="GO" id="GO:0006310">
    <property type="term" value="P:DNA recombination"/>
    <property type="evidence" value="ECO:0007669"/>
    <property type="project" value="UniProtKB-KW"/>
</dbReference>
<dbReference type="EMBL" id="FNVT01000026">
    <property type="protein sequence ID" value="SEH02367.1"/>
    <property type="molecule type" value="Genomic_DNA"/>
</dbReference>
<evidence type="ECO:0000256" key="3">
    <source>
        <dbReference type="ARBA" id="ARBA00023172"/>
    </source>
</evidence>
<dbReference type="PANTHER" id="PTHR30349">
    <property type="entry name" value="PHAGE INTEGRASE-RELATED"/>
    <property type="match status" value="1"/>
</dbReference>
<gene>
    <name evidence="5" type="ORF">SAMN05444920_12625</name>
</gene>
<feature type="domain" description="Tyr recombinase" evidence="4">
    <location>
        <begin position="63"/>
        <end position="263"/>
    </location>
</feature>
<name>A0A1H6EWZ8_9ACTN</name>
<keyword evidence="6" id="KW-1185">Reference proteome</keyword>
<evidence type="ECO:0000256" key="1">
    <source>
        <dbReference type="ARBA" id="ARBA00008857"/>
    </source>
</evidence>
<dbReference type="Pfam" id="PF00589">
    <property type="entry name" value="Phage_integrase"/>
    <property type="match status" value="1"/>
</dbReference>
<comment type="similarity">
    <text evidence="1">Belongs to the 'phage' integrase family.</text>
</comment>
<proteinExistence type="inferred from homology"/>
<dbReference type="OrthoDB" id="3522542at2"/>
<dbReference type="PANTHER" id="PTHR30349:SF41">
    <property type="entry name" value="INTEGRASE_RECOMBINASE PROTEIN MJ0367-RELATED"/>
    <property type="match status" value="1"/>
</dbReference>
<dbReference type="InterPro" id="IPR002104">
    <property type="entry name" value="Integrase_catalytic"/>
</dbReference>
<organism evidence="5 6">
    <name type="scientific">Nonomuraea solani</name>
    <dbReference type="NCBI Taxonomy" id="1144553"/>
    <lineage>
        <taxon>Bacteria</taxon>
        <taxon>Bacillati</taxon>
        <taxon>Actinomycetota</taxon>
        <taxon>Actinomycetes</taxon>
        <taxon>Streptosporangiales</taxon>
        <taxon>Streptosporangiaceae</taxon>
        <taxon>Nonomuraea</taxon>
    </lineage>
</organism>